<dbReference type="Pfam" id="PF06429">
    <property type="entry name" value="Flg_bbr_C"/>
    <property type="match status" value="1"/>
</dbReference>
<dbReference type="GO" id="GO:0009425">
    <property type="term" value="C:bacterial-type flagellum basal body"/>
    <property type="evidence" value="ECO:0007669"/>
    <property type="project" value="UniProtKB-SubCell"/>
</dbReference>
<dbReference type="AlphaFoldDB" id="A0A2U8I652"/>
<comment type="function">
    <text evidence="5">A flexible structure which links the flagellar filament to the drive apparatus in the basal body.</text>
</comment>
<dbReference type="Gene3D" id="2.60.98.20">
    <property type="entry name" value="Flagellar hook protein FlgE"/>
    <property type="match status" value="1"/>
</dbReference>
<evidence type="ECO:0000259" key="8">
    <source>
        <dbReference type="Pfam" id="PF22692"/>
    </source>
</evidence>
<evidence type="ECO:0000313" key="10">
    <source>
        <dbReference type="Proteomes" id="UP000261875"/>
    </source>
</evidence>
<dbReference type="STRING" id="1878942.GCA_900128755_01427"/>
<dbReference type="GO" id="GO:0071978">
    <property type="term" value="P:bacterial-type flagellum-dependent swarming motility"/>
    <property type="evidence" value="ECO:0007669"/>
    <property type="project" value="TreeGrafter"/>
</dbReference>
<gene>
    <name evidence="9" type="ORF">CCS41_09260</name>
</gene>
<dbReference type="RefSeq" id="WP_072550128.1">
    <property type="nucleotide sequence ID" value="NZ_CP021659.1"/>
</dbReference>
<dbReference type="InterPro" id="IPR053967">
    <property type="entry name" value="LlgE_F_G-like_D1"/>
</dbReference>
<feature type="domain" description="Flagellar basal-body/hook protein C-terminal" evidence="6">
    <location>
        <begin position="357"/>
        <end position="396"/>
    </location>
</feature>
<dbReference type="NCBIfam" id="TIGR03506">
    <property type="entry name" value="FlgEFG_subfam"/>
    <property type="match status" value="1"/>
</dbReference>
<feature type="domain" description="Flagellar hook protein FlgE/F/G-like D1" evidence="8">
    <location>
        <begin position="76"/>
        <end position="134"/>
    </location>
</feature>
<dbReference type="PANTHER" id="PTHR30435">
    <property type="entry name" value="FLAGELLAR PROTEIN"/>
    <property type="match status" value="1"/>
</dbReference>
<evidence type="ECO:0000256" key="5">
    <source>
        <dbReference type="RuleBase" id="RU362116"/>
    </source>
</evidence>
<evidence type="ECO:0000256" key="2">
    <source>
        <dbReference type="ARBA" id="ARBA00009677"/>
    </source>
</evidence>
<dbReference type="InterPro" id="IPR020013">
    <property type="entry name" value="Flagellar_FlgE/F/G"/>
</dbReference>
<evidence type="ECO:0000256" key="3">
    <source>
        <dbReference type="ARBA" id="ARBA00019015"/>
    </source>
</evidence>
<keyword evidence="10" id="KW-1185">Reference proteome</keyword>
<keyword evidence="4 5" id="KW-0975">Bacterial flagellum</keyword>
<dbReference type="SUPFAM" id="SSF117143">
    <property type="entry name" value="Flagellar hook protein flgE"/>
    <property type="match status" value="1"/>
</dbReference>
<evidence type="ECO:0000256" key="1">
    <source>
        <dbReference type="ARBA" id="ARBA00004117"/>
    </source>
</evidence>
<comment type="similarity">
    <text evidence="2 5">Belongs to the flagella basal body rod proteins family.</text>
</comment>
<dbReference type="InterPro" id="IPR010930">
    <property type="entry name" value="Flg_bb/hook_C_dom"/>
</dbReference>
<name>A0A2U8I652_9GAMM</name>
<dbReference type="PANTHER" id="PTHR30435:SF1">
    <property type="entry name" value="FLAGELLAR HOOK PROTEIN FLGE"/>
    <property type="match status" value="1"/>
</dbReference>
<evidence type="ECO:0000259" key="6">
    <source>
        <dbReference type="Pfam" id="PF06429"/>
    </source>
</evidence>
<dbReference type="KEGG" id="fsm:CCS41_09260"/>
<proteinExistence type="inferred from homology"/>
<reference evidence="9 10" key="1">
    <citation type="submission" date="2017-05" db="EMBL/GenBank/DDBJ databases">
        <title>Genome sequence of Candidatus Fukatsuia symbiotica and Candidatus Hamiltonella defensa from Acyrthosiphon pisum strain 5D.</title>
        <authorList>
            <person name="Patel V.A."/>
            <person name="Chevignon G."/>
            <person name="Russell J.A."/>
            <person name="Oliver K.M."/>
        </authorList>
    </citation>
    <scope>NUCLEOTIDE SEQUENCE [LARGE SCALE GENOMIC DNA]</scope>
    <source>
        <strain evidence="9 10">5D</strain>
    </source>
</reference>
<dbReference type="Pfam" id="PF22692">
    <property type="entry name" value="LlgE_F_G_D1"/>
    <property type="match status" value="1"/>
</dbReference>
<evidence type="ECO:0000313" key="9">
    <source>
        <dbReference type="EMBL" id="AWK14618.1"/>
    </source>
</evidence>
<dbReference type="InterPro" id="IPR037058">
    <property type="entry name" value="Falgellar_hook_FlgE_sf"/>
</dbReference>
<dbReference type="GO" id="GO:0005829">
    <property type="term" value="C:cytosol"/>
    <property type="evidence" value="ECO:0007669"/>
    <property type="project" value="TreeGrafter"/>
</dbReference>
<dbReference type="Proteomes" id="UP000261875">
    <property type="component" value="Chromosome"/>
</dbReference>
<protein>
    <recommendedName>
        <fullName evidence="3 5">Flagellar hook protein FlgE</fullName>
    </recommendedName>
</protein>
<dbReference type="EMBL" id="CP021659">
    <property type="protein sequence ID" value="AWK14618.1"/>
    <property type="molecule type" value="Genomic_DNA"/>
</dbReference>
<dbReference type="InterPro" id="IPR037925">
    <property type="entry name" value="FlgE/F/G-like"/>
</dbReference>
<evidence type="ECO:0000259" key="7">
    <source>
        <dbReference type="Pfam" id="PF07559"/>
    </source>
</evidence>
<feature type="domain" description="Flagellar hook protein FlgE D2" evidence="7">
    <location>
        <begin position="155"/>
        <end position="274"/>
    </location>
</feature>
<dbReference type="Pfam" id="PF07559">
    <property type="entry name" value="FlgE_D2"/>
    <property type="match status" value="1"/>
</dbReference>
<comment type="subcellular location">
    <subcellularLocation>
        <location evidence="1 5">Bacterial flagellum basal body</location>
    </subcellularLocation>
</comment>
<evidence type="ECO:0000256" key="4">
    <source>
        <dbReference type="ARBA" id="ARBA00023143"/>
    </source>
</evidence>
<dbReference type="OrthoDB" id="8578401at2"/>
<dbReference type="InterPro" id="IPR011491">
    <property type="entry name" value="FlgE_D2"/>
</dbReference>
<dbReference type="GO" id="GO:0009424">
    <property type="term" value="C:bacterial-type flagellum hook"/>
    <property type="evidence" value="ECO:0007669"/>
    <property type="project" value="TreeGrafter"/>
</dbReference>
<sequence>MSNNIAVTGLDAITKKLKSISNNIANSGTIGYKSEEAEFAAMYSQGDPMGVAVSGVSHSISRQGTAIRTDNNLDVAINGNGFFILASDEGDTVYTRAGNFDTDIAGNLIGLDGKKVQGSPVDANGVLQQGVVGNLKINKGMIAAKASSEVNVKNNLDARMPIIPTIPNFDPNNDQTYSLTNFTKVYDSLGNAHSFAQYFVKTGVNEWTVHYQLDQVDVGQTALEFNTQGKLITPNPAIGNTNPPAPPIPGIDPITLAVKYNDFTQYGASSDVNSSRDGNAPGTYKNLTIQADGKISASYSNGESRLMGQILLASFANESHLAPVSKTSWAQTALSGDPVINVPNNGLLGELHVGQREGSNVDVTDQLVKMLSAQHDYQGNAQVLTTNKSMQDTLMRAL</sequence>
<organism evidence="9 10">
    <name type="scientific">Candidatus Fukatsuia symbiotica</name>
    <dbReference type="NCBI Taxonomy" id="1878942"/>
    <lineage>
        <taxon>Bacteria</taxon>
        <taxon>Pseudomonadati</taxon>
        <taxon>Pseudomonadota</taxon>
        <taxon>Gammaproteobacteria</taxon>
        <taxon>Enterobacterales</taxon>
        <taxon>Yersiniaceae</taxon>
        <taxon>Candidatus Fukatsuia</taxon>
    </lineage>
</organism>
<accession>A0A2U8I652</accession>